<reference evidence="2" key="1">
    <citation type="submission" date="2024-02" db="EMBL/GenBank/DDBJ databases">
        <authorList>
            <consortium name="ELIXIR-Norway"/>
            <consortium name="Elixir Norway"/>
        </authorList>
    </citation>
    <scope>NUCLEOTIDE SEQUENCE</scope>
</reference>
<proteinExistence type="predicted"/>
<gene>
    <name evidence="2" type="ORF">CSSPTR1EN2_LOCUS22804</name>
</gene>
<dbReference type="Proteomes" id="UP001497512">
    <property type="component" value="Chromosome 8"/>
</dbReference>
<dbReference type="EMBL" id="OZ019900">
    <property type="protein sequence ID" value="CAK9235613.1"/>
    <property type="molecule type" value="Genomic_DNA"/>
</dbReference>
<sequence>MQQPLFARTDEVARSGSKGSHNNENVHRPPQSHDPLLMPTQGVAEAAETSNPTHFIQVPPFISSPTRIADLSATSVGPGFGLGDLDAIATGQVAQEDHSTVKAKASSSKLMQRRKLTTPESAPSAPPLTAFPGNGTGSTSPSTEEPQGLSPIDYELELEADFPPEMVLKMQEGAVRKARRMVIGRALGGRPTIKALQDCLKLHLPASYTSVTLLARGFFEVLFTDEEGAKFARKITAVEWSGLNLTFSRYIPNFDASVQGAETLLSHTIKVQFLNLHEQFRNTKALTIMASKIGEVLEIEL</sequence>
<feature type="region of interest" description="Disordered" evidence="1">
    <location>
        <begin position="97"/>
        <end position="149"/>
    </location>
</feature>
<evidence type="ECO:0008006" key="4">
    <source>
        <dbReference type="Google" id="ProtNLM"/>
    </source>
</evidence>
<evidence type="ECO:0000256" key="1">
    <source>
        <dbReference type="SAM" id="MobiDB-lite"/>
    </source>
</evidence>
<organism evidence="2 3">
    <name type="scientific">Sphagnum troendelagicum</name>
    <dbReference type="NCBI Taxonomy" id="128251"/>
    <lineage>
        <taxon>Eukaryota</taxon>
        <taxon>Viridiplantae</taxon>
        <taxon>Streptophyta</taxon>
        <taxon>Embryophyta</taxon>
        <taxon>Bryophyta</taxon>
        <taxon>Sphagnophytina</taxon>
        <taxon>Sphagnopsida</taxon>
        <taxon>Sphagnales</taxon>
        <taxon>Sphagnaceae</taxon>
        <taxon>Sphagnum</taxon>
    </lineage>
</organism>
<evidence type="ECO:0000313" key="2">
    <source>
        <dbReference type="EMBL" id="CAK9235613.1"/>
    </source>
</evidence>
<protein>
    <recommendedName>
        <fullName evidence="4">DUF4283 domain-containing protein</fullName>
    </recommendedName>
</protein>
<accession>A0ABP0V2I4</accession>
<feature type="region of interest" description="Disordered" evidence="1">
    <location>
        <begin position="1"/>
        <end position="37"/>
    </location>
</feature>
<evidence type="ECO:0000313" key="3">
    <source>
        <dbReference type="Proteomes" id="UP001497512"/>
    </source>
</evidence>
<keyword evidence="3" id="KW-1185">Reference proteome</keyword>
<name>A0ABP0V2I4_9BRYO</name>